<evidence type="ECO:0000256" key="1">
    <source>
        <dbReference type="SAM" id="Phobius"/>
    </source>
</evidence>
<name>A0A0P1GS88_9RHOB</name>
<dbReference type="RefSeq" id="WP_058319710.1">
    <property type="nucleotide sequence ID" value="NZ_CYSF01000017.1"/>
</dbReference>
<dbReference type="Proteomes" id="UP000051681">
    <property type="component" value="Unassembled WGS sequence"/>
</dbReference>
<feature type="transmembrane region" description="Helical" evidence="1">
    <location>
        <begin position="91"/>
        <end position="109"/>
    </location>
</feature>
<keyword evidence="1" id="KW-0472">Membrane</keyword>
<keyword evidence="1" id="KW-1133">Transmembrane helix</keyword>
<evidence type="ECO:0000313" key="2">
    <source>
        <dbReference type="EMBL" id="CUH85649.1"/>
    </source>
</evidence>
<proteinExistence type="predicted"/>
<dbReference type="AlphaFoldDB" id="A0A0P1GS88"/>
<keyword evidence="3" id="KW-1185">Reference proteome</keyword>
<dbReference type="EMBL" id="CYSF01000017">
    <property type="protein sequence ID" value="CUH85649.1"/>
    <property type="molecule type" value="Genomic_DNA"/>
</dbReference>
<protein>
    <submittedName>
        <fullName evidence="2">Uncharacterized protein</fullName>
    </submittedName>
</protein>
<keyword evidence="1" id="KW-0812">Transmembrane</keyword>
<sequence>MPDALLGTQTIALIYAMLCVLVIGFQIALILGAPWGRITQGGQVEGSLPLAGRLAAFVSIFILAAMALAALSAAGMSGSLGPVQVPDWPRWSGWAAFGAQCVVAFFNWITPSAPERRLWGPITTLKASCVGYVMVMT</sequence>
<feature type="transmembrane region" description="Helical" evidence="1">
    <location>
        <begin position="12"/>
        <end position="33"/>
    </location>
</feature>
<organism evidence="2 3">
    <name type="scientific">Thalassovita mediterranea</name>
    <dbReference type="NCBI Taxonomy" id="340021"/>
    <lineage>
        <taxon>Bacteria</taxon>
        <taxon>Pseudomonadati</taxon>
        <taxon>Pseudomonadota</taxon>
        <taxon>Alphaproteobacteria</taxon>
        <taxon>Rhodobacterales</taxon>
        <taxon>Roseobacteraceae</taxon>
        <taxon>Thalassovita</taxon>
    </lineage>
</organism>
<gene>
    <name evidence="2" type="ORF">TM5383_02883</name>
</gene>
<accession>A0A0P1GS88</accession>
<reference evidence="2 3" key="1">
    <citation type="submission" date="2015-09" db="EMBL/GenBank/DDBJ databases">
        <authorList>
            <consortium name="Swine Surveillance"/>
        </authorList>
    </citation>
    <scope>NUCLEOTIDE SEQUENCE [LARGE SCALE GENOMIC DNA]</scope>
    <source>
        <strain evidence="2 3">CECT 8383</strain>
    </source>
</reference>
<evidence type="ECO:0000313" key="3">
    <source>
        <dbReference type="Proteomes" id="UP000051681"/>
    </source>
</evidence>
<feature type="transmembrane region" description="Helical" evidence="1">
    <location>
        <begin position="54"/>
        <end position="71"/>
    </location>
</feature>